<evidence type="ECO:0000256" key="3">
    <source>
        <dbReference type="ARBA" id="ARBA00022741"/>
    </source>
</evidence>
<evidence type="ECO:0000256" key="1">
    <source>
        <dbReference type="ARBA" id="ARBA00005417"/>
    </source>
</evidence>
<evidence type="ECO:0000259" key="6">
    <source>
        <dbReference type="PROSITE" id="PS50893"/>
    </source>
</evidence>
<dbReference type="GO" id="GO:0022857">
    <property type="term" value="F:transmembrane transporter activity"/>
    <property type="evidence" value="ECO:0007669"/>
    <property type="project" value="InterPro"/>
</dbReference>
<gene>
    <name evidence="7" type="ORF">UFOPK3001_02079</name>
</gene>
<dbReference type="GO" id="GO:0017004">
    <property type="term" value="P:cytochrome complex assembly"/>
    <property type="evidence" value="ECO:0007669"/>
    <property type="project" value="UniProtKB-KW"/>
</dbReference>
<dbReference type="PANTHER" id="PTHR42711">
    <property type="entry name" value="ABC TRANSPORTER ATP-BINDING PROTEIN"/>
    <property type="match status" value="1"/>
</dbReference>
<dbReference type="PROSITE" id="PS50893">
    <property type="entry name" value="ABC_TRANSPORTER_2"/>
    <property type="match status" value="1"/>
</dbReference>
<reference evidence="7" key="1">
    <citation type="submission" date="2020-05" db="EMBL/GenBank/DDBJ databases">
        <authorList>
            <person name="Chiriac C."/>
            <person name="Salcher M."/>
            <person name="Ghai R."/>
            <person name="Kavagutti S V."/>
        </authorList>
    </citation>
    <scope>NUCLEOTIDE SEQUENCE</scope>
</reference>
<keyword evidence="2" id="KW-0813">Transport</keyword>
<organism evidence="7">
    <name type="scientific">freshwater metagenome</name>
    <dbReference type="NCBI Taxonomy" id="449393"/>
    <lineage>
        <taxon>unclassified sequences</taxon>
        <taxon>metagenomes</taxon>
        <taxon>ecological metagenomes</taxon>
    </lineage>
</organism>
<name>A0A6J6ZB42_9ZZZZ</name>
<dbReference type="SUPFAM" id="SSF52540">
    <property type="entry name" value="P-loop containing nucleoside triphosphate hydrolases"/>
    <property type="match status" value="1"/>
</dbReference>
<dbReference type="CDD" id="cd03230">
    <property type="entry name" value="ABC_DR_subfamily_A"/>
    <property type="match status" value="1"/>
</dbReference>
<dbReference type="GO" id="GO:0005524">
    <property type="term" value="F:ATP binding"/>
    <property type="evidence" value="ECO:0007669"/>
    <property type="project" value="UniProtKB-KW"/>
</dbReference>
<dbReference type="InterPro" id="IPR027417">
    <property type="entry name" value="P-loop_NTPase"/>
</dbReference>
<dbReference type="SMART" id="SM00382">
    <property type="entry name" value="AAA"/>
    <property type="match status" value="1"/>
</dbReference>
<comment type="similarity">
    <text evidence="1">Belongs to the ABC transporter superfamily.</text>
</comment>
<protein>
    <submittedName>
        <fullName evidence="7">Unannotated protein</fullName>
    </submittedName>
</protein>
<evidence type="ECO:0000256" key="4">
    <source>
        <dbReference type="ARBA" id="ARBA00022748"/>
    </source>
</evidence>
<dbReference type="Gene3D" id="3.40.50.300">
    <property type="entry name" value="P-loop containing nucleotide triphosphate hydrolases"/>
    <property type="match status" value="1"/>
</dbReference>
<dbReference type="GO" id="GO:0016887">
    <property type="term" value="F:ATP hydrolysis activity"/>
    <property type="evidence" value="ECO:0007669"/>
    <property type="project" value="InterPro"/>
</dbReference>
<keyword evidence="4" id="KW-0201">Cytochrome c-type biogenesis</keyword>
<dbReference type="InterPro" id="IPR005895">
    <property type="entry name" value="ABC_transptr_haem_export_CcmA"/>
</dbReference>
<evidence type="ECO:0000313" key="7">
    <source>
        <dbReference type="EMBL" id="CAB4818910.1"/>
    </source>
</evidence>
<proteinExistence type="inferred from homology"/>
<dbReference type="AlphaFoldDB" id="A0A6J6ZB42"/>
<evidence type="ECO:0000256" key="5">
    <source>
        <dbReference type="ARBA" id="ARBA00022840"/>
    </source>
</evidence>
<accession>A0A6J6ZB42</accession>
<feature type="domain" description="ABC transporter" evidence="6">
    <location>
        <begin position="69"/>
        <end position="290"/>
    </location>
</feature>
<dbReference type="PANTHER" id="PTHR42711:SF5">
    <property type="entry name" value="ABC TRANSPORTER ATP-BINDING PROTEIN NATA"/>
    <property type="match status" value="1"/>
</dbReference>
<dbReference type="Pfam" id="PF00005">
    <property type="entry name" value="ABC_tran"/>
    <property type="match status" value="1"/>
</dbReference>
<dbReference type="EMBL" id="CAFAAJ010000171">
    <property type="protein sequence ID" value="CAB4818910.1"/>
    <property type="molecule type" value="Genomic_DNA"/>
</dbReference>
<dbReference type="InterPro" id="IPR003593">
    <property type="entry name" value="AAA+_ATPase"/>
</dbReference>
<dbReference type="NCBIfam" id="TIGR01189">
    <property type="entry name" value="ccmA"/>
    <property type="match status" value="1"/>
</dbReference>
<dbReference type="InterPro" id="IPR003439">
    <property type="entry name" value="ABC_transporter-like_ATP-bd"/>
</dbReference>
<sequence>MLILHTSIVHSDRTYRVGSGAIRQLTQYWWITLPTAVGAFPSGTVQSRMSPVEPIPAPSTTVAIAAPVVALRHVVAVLGRFPALAGASLEVQAGEVLLLKGPNGAGKTTLLRLCAGLVPLVRGEAEVLGHNLRTDRAAIRQHVGLLGHQNGLYADLSVRENVRFWGRTAGASDGEINAALTQLGLDGRLATVPAGRLSAGQRRRTALACLIARRARLWLLDEPHAGLDADGRDLLDDVIRRAVGAGATVLVASHELERAKALATRIVIVAGGLVHNESPDDAGADRGGRV</sequence>
<evidence type="ECO:0000256" key="2">
    <source>
        <dbReference type="ARBA" id="ARBA00022448"/>
    </source>
</evidence>
<keyword evidence="5" id="KW-0067">ATP-binding</keyword>
<dbReference type="InterPro" id="IPR050763">
    <property type="entry name" value="ABC_transporter_ATP-binding"/>
</dbReference>
<keyword evidence="3" id="KW-0547">Nucleotide-binding</keyword>